<dbReference type="OrthoDB" id="417886at2"/>
<evidence type="ECO:0000313" key="9">
    <source>
        <dbReference type="EMBL" id="RUS94766.1"/>
    </source>
</evidence>
<gene>
    <name evidence="9" type="ORF">DSM107003_34430</name>
</gene>
<feature type="transmembrane region" description="Helical" evidence="7">
    <location>
        <begin position="315"/>
        <end position="342"/>
    </location>
</feature>
<dbReference type="InterPro" id="IPR003838">
    <property type="entry name" value="ABC3_permease_C"/>
</dbReference>
<dbReference type="Proteomes" id="UP000276103">
    <property type="component" value="Unassembled WGS sequence"/>
</dbReference>
<keyword evidence="4 7" id="KW-0812">Transmembrane</keyword>
<protein>
    <submittedName>
        <fullName evidence="9">ABC transporter</fullName>
    </submittedName>
</protein>
<dbReference type="InterPro" id="IPR005891">
    <property type="entry name" value="DevC"/>
</dbReference>
<dbReference type="PANTHER" id="PTHR43738">
    <property type="entry name" value="ABC TRANSPORTER, MEMBRANE PROTEIN"/>
    <property type="match status" value="1"/>
</dbReference>
<dbReference type="Pfam" id="PF02687">
    <property type="entry name" value="FtsX"/>
    <property type="match status" value="1"/>
</dbReference>
<sequence length="393" mass="43782">MLFQLFRKTPLAWRQLMKEKTRLAIAVAGITFADMLMFIQMGFESALFDAAIQPHRNLQADLVLINPQFETLFSVKSFSREKLYQALSYDGVKSVSSIYISTGQWRNPQTRIDRAILIWGVDPDQPGLKFPEVQQNKDYLKQLHQVMFDQASRPEYGAVGDIFKKTGNFQTELNSKFVSVKGLFSNGASFAADGNVITSDSTFLQLFPTRQADQIEVGLITLKPGADIEKVKAQLRIGLNPDQKNPFVQVDTPEGFAQKEKSYWANGTGIGFIFGLGVGVGFIVGIVIVYQILYSDVADHLPEYATLKAMGYSDNYFLVVLLQEALFLAVLGYLPAFFLSFGLYQLTYSATLLPIFMKTDRAINVFILTVIMCSVSGAIAIRKLSSADPADVF</sequence>
<feature type="transmembrane region" description="Helical" evidence="7">
    <location>
        <begin position="362"/>
        <end position="381"/>
    </location>
</feature>
<dbReference type="RefSeq" id="WP_127055318.1">
    <property type="nucleotide sequence ID" value="NZ_RSCM01000012.1"/>
</dbReference>
<dbReference type="InterPro" id="IPR051125">
    <property type="entry name" value="ABC-4/HrtB_transporter"/>
</dbReference>
<feature type="domain" description="ABC3 transporter permease C-terminal" evidence="8">
    <location>
        <begin position="279"/>
        <end position="389"/>
    </location>
</feature>
<dbReference type="PIRSF" id="PIRSF031773">
    <property type="entry name" value="DevC"/>
    <property type="match status" value="1"/>
</dbReference>
<keyword evidence="2" id="KW-0813">Transport</keyword>
<comment type="caution">
    <text evidence="9">The sequence shown here is derived from an EMBL/GenBank/DDBJ whole genome shotgun (WGS) entry which is preliminary data.</text>
</comment>
<evidence type="ECO:0000259" key="8">
    <source>
        <dbReference type="Pfam" id="PF02687"/>
    </source>
</evidence>
<keyword evidence="6 7" id="KW-0472">Membrane</keyword>
<evidence type="ECO:0000256" key="1">
    <source>
        <dbReference type="ARBA" id="ARBA00004651"/>
    </source>
</evidence>
<evidence type="ECO:0000256" key="7">
    <source>
        <dbReference type="SAM" id="Phobius"/>
    </source>
</evidence>
<reference evidence="9 10" key="1">
    <citation type="journal article" date="2019" name="Genome Biol. Evol.">
        <title>Day and night: Metabolic profiles and evolutionary relationships of six axenic non-marine cyanobacteria.</title>
        <authorList>
            <person name="Will S.E."/>
            <person name="Henke P."/>
            <person name="Boedeker C."/>
            <person name="Huang S."/>
            <person name="Brinkmann H."/>
            <person name="Rohde M."/>
            <person name="Jarek M."/>
            <person name="Friedl T."/>
            <person name="Seufert S."/>
            <person name="Schumacher M."/>
            <person name="Overmann J."/>
            <person name="Neumann-Schaal M."/>
            <person name="Petersen J."/>
        </authorList>
    </citation>
    <scope>NUCLEOTIDE SEQUENCE [LARGE SCALE GENOMIC DNA]</scope>
    <source>
        <strain evidence="9 10">SAG 1403-4b</strain>
    </source>
</reference>
<evidence type="ECO:0000256" key="3">
    <source>
        <dbReference type="ARBA" id="ARBA00022475"/>
    </source>
</evidence>
<organism evidence="9 10">
    <name type="scientific">Trichormus variabilis SAG 1403-4b</name>
    <dbReference type="NCBI Taxonomy" id="447716"/>
    <lineage>
        <taxon>Bacteria</taxon>
        <taxon>Bacillati</taxon>
        <taxon>Cyanobacteriota</taxon>
        <taxon>Cyanophyceae</taxon>
        <taxon>Nostocales</taxon>
        <taxon>Nostocaceae</taxon>
        <taxon>Trichormus</taxon>
    </lineage>
</organism>
<dbReference type="NCBIfam" id="TIGR01185">
    <property type="entry name" value="devC"/>
    <property type="match status" value="1"/>
</dbReference>
<comment type="subcellular location">
    <subcellularLocation>
        <location evidence="1">Cell membrane</location>
        <topology evidence="1">Multi-pass membrane protein</topology>
    </subcellularLocation>
</comment>
<keyword evidence="3" id="KW-1003">Cell membrane</keyword>
<evidence type="ECO:0000256" key="4">
    <source>
        <dbReference type="ARBA" id="ARBA00022692"/>
    </source>
</evidence>
<keyword evidence="5 7" id="KW-1133">Transmembrane helix</keyword>
<evidence type="ECO:0000256" key="5">
    <source>
        <dbReference type="ARBA" id="ARBA00022989"/>
    </source>
</evidence>
<evidence type="ECO:0000256" key="2">
    <source>
        <dbReference type="ARBA" id="ARBA00022448"/>
    </source>
</evidence>
<proteinExistence type="predicted"/>
<accession>A0A433ULM6</accession>
<feature type="transmembrane region" description="Helical" evidence="7">
    <location>
        <begin position="269"/>
        <end position="294"/>
    </location>
</feature>
<evidence type="ECO:0000313" key="10">
    <source>
        <dbReference type="Proteomes" id="UP000276103"/>
    </source>
</evidence>
<dbReference type="AlphaFoldDB" id="A0A433ULM6"/>
<dbReference type="PANTHER" id="PTHR43738:SF1">
    <property type="entry name" value="HEMIN TRANSPORT SYSTEM PERMEASE PROTEIN HRTB-RELATED"/>
    <property type="match status" value="1"/>
</dbReference>
<name>A0A433ULM6_ANAVA</name>
<dbReference type="EMBL" id="RSCM01000012">
    <property type="protein sequence ID" value="RUS94766.1"/>
    <property type="molecule type" value="Genomic_DNA"/>
</dbReference>
<evidence type="ECO:0000256" key="6">
    <source>
        <dbReference type="ARBA" id="ARBA00023136"/>
    </source>
</evidence>
<dbReference type="GO" id="GO:0005886">
    <property type="term" value="C:plasma membrane"/>
    <property type="evidence" value="ECO:0007669"/>
    <property type="project" value="UniProtKB-SubCell"/>
</dbReference>
<keyword evidence="10" id="KW-1185">Reference proteome</keyword>